<dbReference type="PANTHER" id="PTHR38834">
    <property type="entry name" value="PERIPLASMIC SUBSTRATE BINDING PROTEIN FAMILY 3"/>
    <property type="match status" value="1"/>
</dbReference>
<evidence type="ECO:0000313" key="3">
    <source>
        <dbReference type="EMBL" id="TWX64423.1"/>
    </source>
</evidence>
<sequence length="271" mass="30871">MYKSRKINTIVIISNILRSLTALLCFVALSASSQEVTSQPHIEIVTEHLPPFQIDTPNKVLGFATEIVSSALSSTPYTFNISVYPWARSLNMALNKANTCIYSIARTPAREQQFIWVNTIAERNVSFIGLTARKLSITSLDDAKKYMIAVIRDDVTHQLLVKKGFIEGLNLFVVNNTHSLLMLLAKRKSIDLILADGYTIKYRAQFNNLNPNLFENVYQLNTKPLDYYFACNIKTPPYIIEQLRHSINQLKITGKIDKIISEWQYPVIRVN</sequence>
<dbReference type="EMBL" id="VOLR01000029">
    <property type="protein sequence ID" value="TWX55352.1"/>
    <property type="molecule type" value="Genomic_DNA"/>
</dbReference>
<evidence type="ECO:0000313" key="2">
    <source>
        <dbReference type="EMBL" id="TWX55352.1"/>
    </source>
</evidence>
<evidence type="ECO:0000313" key="4">
    <source>
        <dbReference type="Proteomes" id="UP000321525"/>
    </source>
</evidence>
<dbReference type="OrthoDB" id="8587856at2"/>
<dbReference type="EMBL" id="VOLQ01000032">
    <property type="protein sequence ID" value="TWX64423.1"/>
    <property type="molecule type" value="Genomic_DNA"/>
</dbReference>
<keyword evidence="4" id="KW-1185">Reference proteome</keyword>
<keyword evidence="1" id="KW-0732">Signal</keyword>
<comment type="caution">
    <text evidence="3">The sequence shown here is derived from an EMBL/GenBank/DDBJ whole genome shotgun (WGS) entry which is preliminary data.</text>
</comment>
<dbReference type="SUPFAM" id="SSF53850">
    <property type="entry name" value="Periplasmic binding protein-like II"/>
    <property type="match status" value="1"/>
</dbReference>
<organism evidence="3 5">
    <name type="scientific">Colwellia hornerae</name>
    <dbReference type="NCBI Taxonomy" id="89402"/>
    <lineage>
        <taxon>Bacteria</taxon>
        <taxon>Pseudomonadati</taxon>
        <taxon>Pseudomonadota</taxon>
        <taxon>Gammaproteobacteria</taxon>
        <taxon>Alteromonadales</taxon>
        <taxon>Colwelliaceae</taxon>
        <taxon>Colwellia</taxon>
    </lineage>
</organism>
<feature type="signal peptide" evidence="1">
    <location>
        <begin position="1"/>
        <end position="33"/>
    </location>
</feature>
<accession>A0A5C6Q6C1</accession>
<evidence type="ECO:0000313" key="5">
    <source>
        <dbReference type="Proteomes" id="UP000321917"/>
    </source>
</evidence>
<name>A0A5C6Q6C1_9GAMM</name>
<dbReference type="Proteomes" id="UP000321525">
    <property type="component" value="Unassembled WGS sequence"/>
</dbReference>
<feature type="chain" id="PRO_5022768865" evidence="1">
    <location>
        <begin position="34"/>
        <end position="271"/>
    </location>
</feature>
<proteinExistence type="predicted"/>
<reference evidence="3 5" key="1">
    <citation type="submission" date="2019-07" db="EMBL/GenBank/DDBJ databases">
        <title>Genomes of sea-ice associated Colwellia species.</title>
        <authorList>
            <person name="Bowman J.P."/>
        </authorList>
    </citation>
    <scope>NUCLEOTIDE SEQUENCE [LARGE SCALE GENOMIC DNA]</scope>
    <source>
        <strain evidence="2 4">ACAM 607</strain>
        <strain evidence="3 5">IC036</strain>
    </source>
</reference>
<dbReference type="Proteomes" id="UP000321917">
    <property type="component" value="Unassembled WGS sequence"/>
</dbReference>
<dbReference type="AlphaFoldDB" id="A0A5C6Q6C1"/>
<evidence type="ECO:0000256" key="1">
    <source>
        <dbReference type="SAM" id="SignalP"/>
    </source>
</evidence>
<dbReference type="PANTHER" id="PTHR38834:SF3">
    <property type="entry name" value="SOLUTE-BINDING PROTEIN FAMILY 3_N-TERMINAL DOMAIN-CONTAINING PROTEIN"/>
    <property type="match status" value="1"/>
</dbReference>
<protein>
    <submittedName>
        <fullName evidence="3">Transporter substrate-binding domain-containing protein</fullName>
    </submittedName>
</protein>
<gene>
    <name evidence="2" type="ORF">ESZ26_16620</name>
    <name evidence="3" type="ORF">ESZ27_14675</name>
</gene>
<dbReference type="Gene3D" id="3.40.190.10">
    <property type="entry name" value="Periplasmic binding protein-like II"/>
    <property type="match status" value="2"/>
</dbReference>